<evidence type="ECO:0000256" key="2">
    <source>
        <dbReference type="ARBA" id="ARBA00022505"/>
    </source>
</evidence>
<dbReference type="GO" id="GO:0030151">
    <property type="term" value="F:molybdenum ion binding"/>
    <property type="evidence" value="ECO:0007669"/>
    <property type="project" value="InterPro"/>
</dbReference>
<dbReference type="OrthoDB" id="10051395at2759"/>
<comment type="cofactor">
    <cofactor evidence="1">
        <name>Mo-molybdopterin</name>
        <dbReference type="ChEBI" id="CHEBI:71302"/>
    </cofactor>
</comment>
<dbReference type="GO" id="GO:0008482">
    <property type="term" value="F:sulfite oxidase activity"/>
    <property type="evidence" value="ECO:0007669"/>
    <property type="project" value="TreeGrafter"/>
</dbReference>
<dbReference type="Pfam" id="PF03404">
    <property type="entry name" value="Mo-co_dimer"/>
    <property type="match status" value="1"/>
</dbReference>
<protein>
    <recommendedName>
        <fullName evidence="6">Moybdenum cofactor oxidoreductase dimerisation domain-containing protein</fullName>
    </recommendedName>
</protein>
<keyword evidence="2" id="KW-0500">Molybdenum</keyword>
<dbReference type="InterPro" id="IPR008335">
    <property type="entry name" value="Mopterin_OxRdtase_euk"/>
</dbReference>
<dbReference type="eggNOG" id="KOG0535">
    <property type="taxonomic scope" value="Eukaryota"/>
</dbReference>
<dbReference type="PANTHER" id="PTHR19372">
    <property type="entry name" value="SULFITE REDUCTASE"/>
    <property type="match status" value="1"/>
</dbReference>
<dbReference type="InterPro" id="IPR014756">
    <property type="entry name" value="Ig_E-set"/>
</dbReference>
<dbReference type="KEGG" id="adl:AURDEDRAFT_177759"/>
<dbReference type="SUPFAM" id="SSF81296">
    <property type="entry name" value="E set domains"/>
    <property type="match status" value="1"/>
</dbReference>
<keyword evidence="4" id="KW-0560">Oxidoreductase</keyword>
<keyword evidence="3" id="KW-0479">Metal-binding</keyword>
<evidence type="ECO:0000313" key="8">
    <source>
        <dbReference type="Proteomes" id="UP000006514"/>
    </source>
</evidence>
<evidence type="ECO:0000256" key="3">
    <source>
        <dbReference type="ARBA" id="ARBA00022723"/>
    </source>
</evidence>
<dbReference type="AlphaFoldDB" id="J0WLG5"/>
<dbReference type="PRINTS" id="PR00407">
    <property type="entry name" value="EUMOPTERIN"/>
</dbReference>
<dbReference type="InterPro" id="IPR036400">
    <property type="entry name" value="Cyt_B5-like_heme/steroid_sf"/>
</dbReference>
<dbReference type="InterPro" id="IPR036374">
    <property type="entry name" value="OxRdtase_Mopterin-bd_sf"/>
</dbReference>
<reference evidence="8" key="1">
    <citation type="journal article" date="2012" name="Science">
        <title>The Paleozoic origin of enzymatic lignin decomposition reconstructed from 31 fungal genomes.</title>
        <authorList>
            <person name="Floudas D."/>
            <person name="Binder M."/>
            <person name="Riley R."/>
            <person name="Barry K."/>
            <person name="Blanchette R.A."/>
            <person name="Henrissat B."/>
            <person name="Martinez A.T."/>
            <person name="Otillar R."/>
            <person name="Spatafora J.W."/>
            <person name="Yadav J.S."/>
            <person name="Aerts A."/>
            <person name="Benoit I."/>
            <person name="Boyd A."/>
            <person name="Carlson A."/>
            <person name="Copeland A."/>
            <person name="Coutinho P.M."/>
            <person name="de Vries R.P."/>
            <person name="Ferreira P."/>
            <person name="Findley K."/>
            <person name="Foster B."/>
            <person name="Gaskell J."/>
            <person name="Glotzer D."/>
            <person name="Gorecki P."/>
            <person name="Heitman J."/>
            <person name="Hesse C."/>
            <person name="Hori C."/>
            <person name="Igarashi K."/>
            <person name="Jurgens J.A."/>
            <person name="Kallen N."/>
            <person name="Kersten P."/>
            <person name="Kohler A."/>
            <person name="Kuees U."/>
            <person name="Kumar T.K.A."/>
            <person name="Kuo A."/>
            <person name="LaButti K."/>
            <person name="Larrondo L.F."/>
            <person name="Lindquist E."/>
            <person name="Ling A."/>
            <person name="Lombard V."/>
            <person name="Lucas S."/>
            <person name="Lundell T."/>
            <person name="Martin R."/>
            <person name="McLaughlin D.J."/>
            <person name="Morgenstern I."/>
            <person name="Morin E."/>
            <person name="Murat C."/>
            <person name="Nagy L.G."/>
            <person name="Nolan M."/>
            <person name="Ohm R.A."/>
            <person name="Patyshakuliyeva A."/>
            <person name="Rokas A."/>
            <person name="Ruiz-Duenas F.J."/>
            <person name="Sabat G."/>
            <person name="Salamov A."/>
            <person name="Samejima M."/>
            <person name="Schmutz J."/>
            <person name="Slot J.C."/>
            <person name="St John F."/>
            <person name="Stenlid J."/>
            <person name="Sun H."/>
            <person name="Sun S."/>
            <person name="Syed K."/>
            <person name="Tsang A."/>
            <person name="Wiebenga A."/>
            <person name="Young D."/>
            <person name="Pisabarro A."/>
            <person name="Eastwood D.C."/>
            <person name="Martin F."/>
            <person name="Cullen D."/>
            <person name="Grigoriev I.V."/>
            <person name="Hibbett D.S."/>
        </authorList>
    </citation>
    <scope>NUCLEOTIDE SEQUENCE [LARGE SCALE GENOMIC DNA]</scope>
    <source>
        <strain evidence="8">TFB10046</strain>
    </source>
</reference>
<evidence type="ECO:0000256" key="4">
    <source>
        <dbReference type="ARBA" id="ARBA00023002"/>
    </source>
</evidence>
<evidence type="ECO:0000256" key="5">
    <source>
        <dbReference type="SAM" id="MobiDB-lite"/>
    </source>
</evidence>
<name>J0WLG5_AURST</name>
<organism evidence="7 8">
    <name type="scientific">Auricularia subglabra (strain TFB-10046 / SS5)</name>
    <name type="common">White-rot fungus</name>
    <name type="synonym">Auricularia delicata (strain TFB10046)</name>
    <dbReference type="NCBI Taxonomy" id="717982"/>
    <lineage>
        <taxon>Eukaryota</taxon>
        <taxon>Fungi</taxon>
        <taxon>Dikarya</taxon>
        <taxon>Basidiomycota</taxon>
        <taxon>Agaricomycotina</taxon>
        <taxon>Agaricomycetes</taxon>
        <taxon>Auriculariales</taxon>
        <taxon>Auriculariaceae</taxon>
        <taxon>Auricularia</taxon>
    </lineage>
</organism>
<dbReference type="Proteomes" id="UP000006514">
    <property type="component" value="Unassembled WGS sequence"/>
</dbReference>
<evidence type="ECO:0000256" key="1">
    <source>
        <dbReference type="ARBA" id="ARBA00001924"/>
    </source>
</evidence>
<dbReference type="EMBL" id="JH688401">
    <property type="protein sequence ID" value="EJD33158.1"/>
    <property type="molecule type" value="Genomic_DNA"/>
</dbReference>
<evidence type="ECO:0000259" key="6">
    <source>
        <dbReference type="Pfam" id="PF03404"/>
    </source>
</evidence>
<dbReference type="InterPro" id="IPR005066">
    <property type="entry name" value="MoCF_OxRdtse_dimer"/>
</dbReference>
<feature type="compositionally biased region" description="Basic and acidic residues" evidence="5">
    <location>
        <begin position="155"/>
        <end position="173"/>
    </location>
</feature>
<dbReference type="Gene3D" id="3.10.120.10">
    <property type="entry name" value="Cytochrome b5-like heme/steroid binding domain"/>
    <property type="match status" value="1"/>
</dbReference>
<dbReference type="InParanoid" id="J0WLG5"/>
<feature type="compositionally biased region" description="Basic and acidic residues" evidence="5">
    <location>
        <begin position="54"/>
        <end position="70"/>
    </location>
</feature>
<dbReference type="GO" id="GO:0006790">
    <property type="term" value="P:sulfur compound metabolic process"/>
    <property type="evidence" value="ECO:0007669"/>
    <property type="project" value="TreeGrafter"/>
</dbReference>
<evidence type="ECO:0000313" key="7">
    <source>
        <dbReference type="EMBL" id="EJD33158.1"/>
    </source>
</evidence>
<dbReference type="Gene3D" id="3.90.420.10">
    <property type="entry name" value="Oxidoreductase, molybdopterin-binding domain"/>
    <property type="match status" value="1"/>
</dbReference>
<feature type="region of interest" description="Disordered" evidence="5">
    <location>
        <begin position="148"/>
        <end position="228"/>
    </location>
</feature>
<dbReference type="SUPFAM" id="SSF56524">
    <property type="entry name" value="Oxidoreductase molybdopterin-binding domain"/>
    <property type="match status" value="1"/>
</dbReference>
<gene>
    <name evidence="7" type="ORF">AURDEDRAFT_177759</name>
</gene>
<sequence length="616" mass="68301">MPNYAAHFPPPPIHGVSLKPPYIVSTPDELVAERGEIRRHVSLARRGAGGQDTRLAEKYGHPTLKEKHPDDNDEELEVENAKWAATKDGFKPEHIQKVLSLFPELAYALDLHIQILQNTCTVLTIRDIVLGIPDWKLLDPEHHPFARRALPVTEEDPKNQEWAGKTKKEDGDAKSTANGAPDVEPKGTGNGQSKVNGQANGNGRAGTNGAGNADGTHEDESSDDDDDMDEDMKVLASFRNASGKPNGPLQPLGVDAWKQLEMRVQVEDQPDPAQAHALTGKHPMNAEADMSALFAAGMITPTKLHCVRNHGAVPCLDWDTHMLSVFADEGLLTEAVFDEIPYLRDFKPRKFTMDDLGGKDAMFAAIELPRQQPPRRGERRQTQRWLFVGSVGRQRELVARRAQLQSVVCVLAHGERIAVPRDAKAMYTVRGFAYHGAGLAVQRVEISLDGGQTWKGCFRQFVDEPLHHGTKHWAWIFWSCDVQYSELLNGKEIVVRAWDACKNVQPERISWNILGMMNNSWYHVKLAFEGKPLALTAKHPVAPGAKAGGWMVPPAEDKGSGCKASDDKTFTLDEVAKHASDDDCWIILDETVYVHSRRDTRASQRAQPTLACTLRS</sequence>
<proteinExistence type="predicted"/>
<feature type="region of interest" description="Disordered" evidence="5">
    <location>
        <begin position="45"/>
        <end position="73"/>
    </location>
</feature>
<dbReference type="PANTHER" id="PTHR19372:SF7">
    <property type="entry name" value="SULFITE OXIDASE, MITOCHONDRIAL"/>
    <property type="match status" value="1"/>
</dbReference>
<dbReference type="SUPFAM" id="SSF55856">
    <property type="entry name" value="Cytochrome b5-like heme/steroid binding domain"/>
    <property type="match status" value="1"/>
</dbReference>
<dbReference type="Gene3D" id="2.60.40.650">
    <property type="match status" value="1"/>
</dbReference>
<dbReference type="GO" id="GO:0020037">
    <property type="term" value="F:heme binding"/>
    <property type="evidence" value="ECO:0007669"/>
    <property type="project" value="TreeGrafter"/>
</dbReference>
<feature type="domain" description="Moybdenum cofactor oxidoreductase dimerisation" evidence="6">
    <location>
        <begin position="403"/>
        <end position="526"/>
    </location>
</feature>
<keyword evidence="8" id="KW-1185">Reference proteome</keyword>
<dbReference type="GO" id="GO:0043546">
    <property type="term" value="F:molybdopterin cofactor binding"/>
    <property type="evidence" value="ECO:0007669"/>
    <property type="project" value="TreeGrafter"/>
</dbReference>
<accession>J0WLG5</accession>